<evidence type="ECO:0000256" key="1">
    <source>
        <dbReference type="SAM" id="MobiDB-lite"/>
    </source>
</evidence>
<feature type="region of interest" description="Disordered" evidence="1">
    <location>
        <begin position="99"/>
        <end position="120"/>
    </location>
</feature>
<accession>A0A6J4IDR8</accession>
<sequence length="120" mass="13110">MVAGDLTYSPSFWHSWQIVLERTWPKMTSVQVSLAVAHAGGDGLTAGSAAPRFAAAHDALDYDVLEARHGFRGPRRSRPHYGCRCSRRRSRTTAHVLAPLPSGTLNHHRLVTPSPSGREG</sequence>
<reference evidence="2" key="1">
    <citation type="submission" date="2020-02" db="EMBL/GenBank/DDBJ databases">
        <authorList>
            <person name="Meier V. D."/>
        </authorList>
    </citation>
    <scope>NUCLEOTIDE SEQUENCE</scope>
    <source>
        <strain evidence="2">AVDCRST_MAG77</strain>
    </source>
</reference>
<gene>
    <name evidence="2" type="ORF">AVDCRST_MAG77-2947</name>
</gene>
<dbReference type="AlphaFoldDB" id="A0A6J4IDR8"/>
<name>A0A6J4IDR8_9CHLR</name>
<proteinExistence type="predicted"/>
<protein>
    <submittedName>
        <fullName evidence="2">Uncharacterized protein</fullName>
    </submittedName>
</protein>
<organism evidence="2">
    <name type="scientific">uncultured Chloroflexota bacterium</name>
    <dbReference type="NCBI Taxonomy" id="166587"/>
    <lineage>
        <taxon>Bacteria</taxon>
        <taxon>Bacillati</taxon>
        <taxon>Chloroflexota</taxon>
        <taxon>environmental samples</taxon>
    </lineage>
</organism>
<dbReference type="EMBL" id="CADCTC010000121">
    <property type="protein sequence ID" value="CAA9247300.1"/>
    <property type="molecule type" value="Genomic_DNA"/>
</dbReference>
<evidence type="ECO:0000313" key="2">
    <source>
        <dbReference type="EMBL" id="CAA9247300.1"/>
    </source>
</evidence>